<dbReference type="AlphaFoldDB" id="W9GDU6"/>
<evidence type="ECO:0000313" key="5">
    <source>
        <dbReference type="Proteomes" id="UP000019489"/>
    </source>
</evidence>
<evidence type="ECO:0000256" key="1">
    <source>
        <dbReference type="ARBA" id="ARBA00023125"/>
    </source>
</evidence>
<feature type="domain" description="Lsr2 dimerization" evidence="2">
    <location>
        <begin position="1"/>
        <end position="57"/>
    </location>
</feature>
<dbReference type="PATRIC" id="fig|1386089.3.peg.189"/>
<evidence type="ECO:0000259" key="2">
    <source>
        <dbReference type="Pfam" id="PF11774"/>
    </source>
</evidence>
<dbReference type="InterPro" id="IPR055370">
    <property type="entry name" value="Lsr2_DNA-bd"/>
</dbReference>
<dbReference type="GO" id="GO:0003677">
    <property type="term" value="F:DNA binding"/>
    <property type="evidence" value="ECO:0007669"/>
    <property type="project" value="UniProtKB-KW"/>
</dbReference>
<dbReference type="STRING" id="1386089.N865_16795"/>
<dbReference type="OrthoDB" id="4113332at2"/>
<accession>W9GDU6</accession>
<dbReference type="Proteomes" id="UP000019489">
    <property type="component" value="Unassembled WGS sequence"/>
</dbReference>
<name>W9GDU6_9MICO</name>
<protein>
    <recommendedName>
        <fullName evidence="6">Nucleoid-associated protein Lsr2</fullName>
    </recommendedName>
</protein>
<gene>
    <name evidence="4" type="ORF">N865_16795</name>
</gene>
<sequence length="110" mass="11578">MAKQTIVTLTDDIDGTEAVETVAFSIDGVAYEIDLSEKNAATLRRALAPYISRARTAGSSRPPAQSWVAVPAVGQSRTALIRAWAAAQGLTVPARGRIPQSVVTAYDAAH</sequence>
<dbReference type="EMBL" id="AWSA01000002">
    <property type="protein sequence ID" value="EWT03392.1"/>
    <property type="molecule type" value="Genomic_DNA"/>
</dbReference>
<dbReference type="RefSeq" id="WP_034800550.1">
    <property type="nucleotide sequence ID" value="NZ_AWSA01000002.1"/>
</dbReference>
<evidence type="ECO:0008006" key="6">
    <source>
        <dbReference type="Google" id="ProtNLM"/>
    </source>
</evidence>
<feature type="domain" description="Lsr2 DNA-binding" evidence="3">
    <location>
        <begin position="75"/>
        <end position="109"/>
    </location>
</feature>
<keyword evidence="5" id="KW-1185">Reference proteome</keyword>
<dbReference type="Pfam" id="PF23359">
    <property type="entry name" value="Lsr2_DNA-bd"/>
    <property type="match status" value="1"/>
</dbReference>
<dbReference type="InterPro" id="IPR024412">
    <property type="entry name" value="Lsr2_dim_dom"/>
</dbReference>
<dbReference type="GO" id="GO:0016746">
    <property type="term" value="F:acyltransferase activity"/>
    <property type="evidence" value="ECO:0007669"/>
    <property type="project" value="InterPro"/>
</dbReference>
<proteinExistence type="predicted"/>
<organism evidence="4 5">
    <name type="scientific">Intrasporangium oryzae NRRL B-24470</name>
    <dbReference type="NCBI Taxonomy" id="1386089"/>
    <lineage>
        <taxon>Bacteria</taxon>
        <taxon>Bacillati</taxon>
        <taxon>Actinomycetota</taxon>
        <taxon>Actinomycetes</taxon>
        <taxon>Micrococcales</taxon>
        <taxon>Intrasporangiaceae</taxon>
        <taxon>Intrasporangium</taxon>
    </lineage>
</organism>
<reference evidence="4 5" key="1">
    <citation type="submission" date="2013-08" db="EMBL/GenBank/DDBJ databases">
        <title>Intrasporangium oryzae NRRL B-24470.</title>
        <authorList>
            <person name="Liu H."/>
            <person name="Wang G."/>
        </authorList>
    </citation>
    <scope>NUCLEOTIDE SEQUENCE [LARGE SCALE GENOMIC DNA]</scope>
    <source>
        <strain evidence="4 5">NRRL B-24470</strain>
    </source>
</reference>
<comment type="caution">
    <text evidence="4">The sequence shown here is derived from an EMBL/GenBank/DDBJ whole genome shotgun (WGS) entry which is preliminary data.</text>
</comment>
<dbReference type="InterPro" id="IPR036625">
    <property type="entry name" value="E3-bd_dom_sf"/>
</dbReference>
<evidence type="ECO:0000313" key="4">
    <source>
        <dbReference type="EMBL" id="EWT03392.1"/>
    </source>
</evidence>
<dbReference type="Pfam" id="PF11774">
    <property type="entry name" value="Lsr2"/>
    <property type="match status" value="1"/>
</dbReference>
<dbReference type="Gene3D" id="4.10.320.10">
    <property type="entry name" value="E3-binding domain"/>
    <property type="match status" value="1"/>
</dbReference>
<dbReference type="Gene3D" id="3.30.60.230">
    <property type="entry name" value="Lsr2, dimerization domain"/>
    <property type="match status" value="1"/>
</dbReference>
<dbReference type="InterPro" id="IPR042261">
    <property type="entry name" value="Lsr2-like_dimerization"/>
</dbReference>
<evidence type="ECO:0000259" key="3">
    <source>
        <dbReference type="Pfam" id="PF23359"/>
    </source>
</evidence>
<keyword evidence="1" id="KW-0238">DNA-binding</keyword>
<dbReference type="eggNOG" id="ENOG5032ZS1">
    <property type="taxonomic scope" value="Bacteria"/>
</dbReference>